<feature type="compositionally biased region" description="Pro residues" evidence="1">
    <location>
        <begin position="67"/>
        <end position="79"/>
    </location>
</feature>
<sequence>MTRSPGNRSGRSVQDLQLPGRAVAALGRAGVTDVADLAALSRSDLAAIPGLGPSTIAAIRAVVPEPPARLPRAGTPPAPGDEGPAAPAIPSFESLRAPQRRTALDLLVPATEGDPPPPGDPEPGTGPAPDRAGAGEPPAVAPRPAEWGDLWRLGLRVARWWVRQPVRTARRLLG</sequence>
<dbReference type="Proteomes" id="UP000198857">
    <property type="component" value="Unassembled WGS sequence"/>
</dbReference>
<reference evidence="4" key="1">
    <citation type="submission" date="2016-10" db="EMBL/GenBank/DDBJ databases">
        <authorList>
            <person name="Varghese N."/>
            <person name="Submissions S."/>
        </authorList>
    </citation>
    <scope>NUCLEOTIDE SEQUENCE [LARGE SCALE GENOMIC DNA]</scope>
    <source>
        <strain evidence="4">DSM 44208</strain>
    </source>
</reference>
<dbReference type="Gene3D" id="1.10.150.20">
    <property type="entry name" value="5' to 3' exonuclease, C-terminal subdomain"/>
    <property type="match status" value="1"/>
</dbReference>
<protein>
    <submittedName>
        <fullName evidence="3">RNA polymerase, alpha chain C terminal domain</fullName>
    </submittedName>
</protein>
<evidence type="ECO:0000256" key="1">
    <source>
        <dbReference type="SAM" id="MobiDB-lite"/>
    </source>
</evidence>
<dbReference type="GO" id="GO:0003677">
    <property type="term" value="F:DNA binding"/>
    <property type="evidence" value="ECO:0007669"/>
    <property type="project" value="InterPro"/>
</dbReference>
<keyword evidence="4" id="KW-1185">Reference proteome</keyword>
<dbReference type="STRING" id="1523247.SAMN05660464_0770"/>
<proteinExistence type="predicted"/>
<feature type="compositionally biased region" description="Low complexity" evidence="1">
    <location>
        <begin position="80"/>
        <end position="90"/>
    </location>
</feature>
<evidence type="ECO:0000259" key="2">
    <source>
        <dbReference type="Pfam" id="PF03118"/>
    </source>
</evidence>
<feature type="domain" description="RNA polymerase alpha subunit C-terminal" evidence="2">
    <location>
        <begin position="11"/>
        <end position="62"/>
    </location>
</feature>
<gene>
    <name evidence="3" type="ORF">SAMN05660464_0770</name>
</gene>
<feature type="region of interest" description="Disordered" evidence="1">
    <location>
        <begin position="67"/>
        <end position="146"/>
    </location>
</feature>
<dbReference type="Pfam" id="PF03118">
    <property type="entry name" value="RNA_pol_A_CTD"/>
    <property type="match status" value="1"/>
</dbReference>
<evidence type="ECO:0000313" key="3">
    <source>
        <dbReference type="EMBL" id="SFO72432.1"/>
    </source>
</evidence>
<dbReference type="GO" id="GO:0006351">
    <property type="term" value="P:DNA-templated transcription"/>
    <property type="evidence" value="ECO:0007669"/>
    <property type="project" value="InterPro"/>
</dbReference>
<accession>A0A1I5JI10</accession>
<dbReference type="InterPro" id="IPR011260">
    <property type="entry name" value="RNAP_asu_C"/>
</dbReference>
<dbReference type="SUPFAM" id="SSF47789">
    <property type="entry name" value="C-terminal domain of RNA polymerase alpha subunit"/>
    <property type="match status" value="1"/>
</dbReference>
<dbReference type="AlphaFoldDB" id="A0A1I5JI10"/>
<name>A0A1I5JI10_9ACTN</name>
<dbReference type="GO" id="GO:0003899">
    <property type="term" value="F:DNA-directed RNA polymerase activity"/>
    <property type="evidence" value="ECO:0007669"/>
    <property type="project" value="InterPro"/>
</dbReference>
<organism evidence="3 4">
    <name type="scientific">Geodermatophilus dictyosporus</name>
    <dbReference type="NCBI Taxonomy" id="1523247"/>
    <lineage>
        <taxon>Bacteria</taxon>
        <taxon>Bacillati</taxon>
        <taxon>Actinomycetota</taxon>
        <taxon>Actinomycetes</taxon>
        <taxon>Geodermatophilales</taxon>
        <taxon>Geodermatophilaceae</taxon>
        <taxon>Geodermatophilus</taxon>
    </lineage>
</organism>
<evidence type="ECO:0000313" key="4">
    <source>
        <dbReference type="Proteomes" id="UP000198857"/>
    </source>
</evidence>
<dbReference type="EMBL" id="FOWQ01000001">
    <property type="protein sequence ID" value="SFO72432.1"/>
    <property type="molecule type" value="Genomic_DNA"/>
</dbReference>
<feature type="compositionally biased region" description="Pro residues" evidence="1">
    <location>
        <begin position="114"/>
        <end position="126"/>
    </location>
</feature>